<dbReference type="PROSITE" id="PS00018">
    <property type="entry name" value="EF_HAND_1"/>
    <property type="match status" value="1"/>
</dbReference>
<gene>
    <name evidence="5" type="ORF">COLO4_21052</name>
</gene>
<dbReference type="Gene3D" id="1.10.238.10">
    <property type="entry name" value="EF-hand"/>
    <property type="match status" value="1"/>
</dbReference>
<comment type="caution">
    <text evidence="5">The sequence shown here is derived from an EMBL/GenBank/DDBJ whole genome shotgun (WGS) entry which is preliminary data.</text>
</comment>
<evidence type="ECO:0000259" key="4">
    <source>
        <dbReference type="PROSITE" id="PS50222"/>
    </source>
</evidence>
<dbReference type="Pfam" id="PF13202">
    <property type="entry name" value="EF-hand_5"/>
    <property type="match status" value="1"/>
</dbReference>
<feature type="domain" description="EF-hand" evidence="4">
    <location>
        <begin position="129"/>
        <end position="164"/>
    </location>
</feature>
<dbReference type="InterPro" id="IPR018247">
    <property type="entry name" value="EF_Hand_1_Ca_BS"/>
</dbReference>
<dbReference type="OrthoDB" id="1891406at2759"/>
<dbReference type="CDD" id="cd00051">
    <property type="entry name" value="EFh"/>
    <property type="match status" value="1"/>
</dbReference>
<accession>A0A1R3IVJ7</accession>
<keyword evidence="2" id="KW-0106">Calcium</keyword>
<dbReference type="SMART" id="SM00054">
    <property type="entry name" value="EFh"/>
    <property type="match status" value="3"/>
</dbReference>
<keyword evidence="6" id="KW-1185">Reference proteome</keyword>
<evidence type="ECO:0000256" key="2">
    <source>
        <dbReference type="ARBA" id="ARBA00022837"/>
    </source>
</evidence>
<dbReference type="STRING" id="93759.A0A1R3IVJ7"/>
<evidence type="ECO:0000313" key="5">
    <source>
        <dbReference type="EMBL" id="OMO86596.1"/>
    </source>
</evidence>
<dbReference type="PANTHER" id="PTHR35506:SF1">
    <property type="entry name" value="OS02G0135600 PROTEIN"/>
    <property type="match status" value="1"/>
</dbReference>
<feature type="domain" description="EF-hand" evidence="4">
    <location>
        <begin position="92"/>
        <end position="127"/>
    </location>
</feature>
<reference evidence="6" key="1">
    <citation type="submission" date="2013-09" db="EMBL/GenBank/DDBJ databases">
        <title>Corchorus olitorius genome sequencing.</title>
        <authorList>
            <person name="Alam M."/>
            <person name="Haque M.S."/>
            <person name="Islam M.S."/>
            <person name="Emdad E.M."/>
            <person name="Islam M.M."/>
            <person name="Ahmed B."/>
            <person name="Halim A."/>
            <person name="Hossen Q.M.M."/>
            <person name="Hossain M.Z."/>
            <person name="Ahmed R."/>
            <person name="Khan M.M."/>
            <person name="Islam R."/>
            <person name="Rashid M.M."/>
            <person name="Khan S.A."/>
            <person name="Rahman M.S."/>
            <person name="Alam M."/>
            <person name="Yahiya A.S."/>
            <person name="Khan M.S."/>
            <person name="Azam M.S."/>
            <person name="Haque T."/>
            <person name="Lashkar M.Z.H."/>
            <person name="Akhand A.I."/>
            <person name="Morshed G."/>
            <person name="Roy S."/>
            <person name="Uddin K.S."/>
            <person name="Rabeya T."/>
            <person name="Hossain A.S."/>
            <person name="Chowdhury A."/>
            <person name="Snigdha A.R."/>
            <person name="Mortoza M.S."/>
            <person name="Matin S.A."/>
            <person name="Hoque S.M.E."/>
            <person name="Islam M.K."/>
            <person name="Roy D.K."/>
            <person name="Haider R."/>
            <person name="Moosa M.M."/>
            <person name="Elias S.M."/>
            <person name="Hasan A.M."/>
            <person name="Jahan S."/>
            <person name="Shafiuddin M."/>
            <person name="Mahmood N."/>
            <person name="Shommy N.S."/>
        </authorList>
    </citation>
    <scope>NUCLEOTIDE SEQUENCE [LARGE SCALE GENOMIC DNA]</scope>
    <source>
        <strain evidence="6">cv. O-4</strain>
    </source>
</reference>
<dbReference type="Pfam" id="PF13499">
    <property type="entry name" value="EF-hand_7"/>
    <property type="match status" value="1"/>
</dbReference>
<dbReference type="PRINTS" id="PR00450">
    <property type="entry name" value="RECOVERIN"/>
</dbReference>
<evidence type="ECO:0000313" key="6">
    <source>
        <dbReference type="Proteomes" id="UP000187203"/>
    </source>
</evidence>
<sequence length="587" mass="65943">MGERICAAFIPIVAIVDFLIIAMANCFDYKPRFKKCRYGLTDLRRLADETRFTVNEIEALYELFKKLSSSIIDDGLIHKEELQLALFQTPYGENLFLDRVFDLFDEKKNGVIEFEEFVHSLNVFHPYAPIEDKIDFAFRLYDLRQTGFIEREEVKQMVIAILMESDMNLSDDLLEAIIDKTFADADADKDGRINKEEWKAFVLRNPSLLRNMTLPYLKCLTIISHCLCYSHSSGTLVLYFPVLFSTLKSRTHDLKQFWTKSAIKLRYDVKPAMADKPSRGLVIYGDGLARFIESSHTHLHSLASKANCGFLSLPNAPPSESEDDRLVREFAVLMDACEAFSNKDGQLMAETKFQKSSLIPTMSERFMGMKAALLTNNSNLKSFGEMLGFNVLPLNGLLGNSNFPSTTSADNLASELLTLLGFQEGKILDASQFDLVIVHIGSGENLDGAGDMEFTNALIGAIMLVAQAGSEIASRLHLSLVLGYGCVSKADDPGFSILSPNCEKNSPLSELFPRQSYTMRGESPRNDVRHHSPMLVAQYQDGVTRKDMVETFSFEDIKEHSGNLTIPADRLLHEIAFKLWKAPKYGA</sequence>
<dbReference type="EMBL" id="AWUE01017549">
    <property type="protein sequence ID" value="OMO86596.1"/>
    <property type="molecule type" value="Genomic_DNA"/>
</dbReference>
<feature type="domain" description="EF-hand" evidence="4">
    <location>
        <begin position="173"/>
        <end position="208"/>
    </location>
</feature>
<organism evidence="5 6">
    <name type="scientific">Corchorus olitorius</name>
    <dbReference type="NCBI Taxonomy" id="93759"/>
    <lineage>
        <taxon>Eukaryota</taxon>
        <taxon>Viridiplantae</taxon>
        <taxon>Streptophyta</taxon>
        <taxon>Embryophyta</taxon>
        <taxon>Tracheophyta</taxon>
        <taxon>Spermatophyta</taxon>
        <taxon>Magnoliopsida</taxon>
        <taxon>eudicotyledons</taxon>
        <taxon>Gunneridae</taxon>
        <taxon>Pentapetalae</taxon>
        <taxon>rosids</taxon>
        <taxon>malvids</taxon>
        <taxon>Malvales</taxon>
        <taxon>Malvaceae</taxon>
        <taxon>Grewioideae</taxon>
        <taxon>Apeibeae</taxon>
        <taxon>Corchorus</taxon>
    </lineage>
</organism>
<dbReference type="InterPro" id="IPR011992">
    <property type="entry name" value="EF-hand-dom_pair"/>
</dbReference>
<evidence type="ECO:0000256" key="3">
    <source>
        <dbReference type="ARBA" id="ARBA00023774"/>
    </source>
</evidence>
<comment type="similarity">
    <text evidence="3">Belongs to the calcineurin regulatory subunit family.</text>
</comment>
<dbReference type="Proteomes" id="UP000187203">
    <property type="component" value="Unassembled WGS sequence"/>
</dbReference>
<protein>
    <submittedName>
        <fullName evidence="5">Recoverin</fullName>
    </submittedName>
</protein>
<proteinExistence type="inferred from homology"/>
<dbReference type="FunFam" id="1.10.238.10:FF:000073">
    <property type="entry name" value="calcineurin B-like protein 3"/>
    <property type="match status" value="1"/>
</dbReference>
<dbReference type="InterPro" id="IPR002048">
    <property type="entry name" value="EF_hand_dom"/>
</dbReference>
<dbReference type="GO" id="GO:0005509">
    <property type="term" value="F:calcium ion binding"/>
    <property type="evidence" value="ECO:0007669"/>
    <property type="project" value="InterPro"/>
</dbReference>
<dbReference type="PANTHER" id="PTHR35506">
    <property type="entry name" value="OS02G0135600 PROTEIN"/>
    <property type="match status" value="1"/>
</dbReference>
<dbReference type="SUPFAM" id="SSF47473">
    <property type="entry name" value="EF-hand"/>
    <property type="match status" value="1"/>
</dbReference>
<dbReference type="PROSITE" id="PS50222">
    <property type="entry name" value="EF_HAND_2"/>
    <property type="match status" value="3"/>
</dbReference>
<keyword evidence="1" id="KW-0677">Repeat</keyword>
<name>A0A1R3IVJ7_9ROSI</name>
<evidence type="ECO:0000256" key="1">
    <source>
        <dbReference type="ARBA" id="ARBA00022737"/>
    </source>
</evidence>
<dbReference type="AlphaFoldDB" id="A0A1R3IVJ7"/>